<dbReference type="InterPro" id="IPR013783">
    <property type="entry name" value="Ig-like_fold"/>
</dbReference>
<protein>
    <submittedName>
        <fullName evidence="1">Uncharacterized protein</fullName>
    </submittedName>
</protein>
<gene>
    <name evidence="1" type="ORF">E2C01_067935</name>
</gene>
<comment type="caution">
    <text evidence="1">The sequence shown here is derived from an EMBL/GenBank/DDBJ whole genome shotgun (WGS) entry which is preliminary data.</text>
</comment>
<accession>A0A5B7HV13</accession>
<keyword evidence="2" id="KW-1185">Reference proteome</keyword>
<dbReference type="Proteomes" id="UP000324222">
    <property type="component" value="Unassembled WGS sequence"/>
</dbReference>
<dbReference type="Gene3D" id="2.60.40.10">
    <property type="entry name" value="Immunoglobulins"/>
    <property type="match status" value="1"/>
</dbReference>
<evidence type="ECO:0000313" key="1">
    <source>
        <dbReference type="EMBL" id="MPC73599.1"/>
    </source>
</evidence>
<dbReference type="AlphaFoldDB" id="A0A5B7HV13"/>
<reference evidence="1 2" key="1">
    <citation type="submission" date="2019-05" db="EMBL/GenBank/DDBJ databases">
        <title>Another draft genome of Portunus trituberculatus and its Hox gene families provides insights of decapod evolution.</title>
        <authorList>
            <person name="Jeong J.-H."/>
            <person name="Song I."/>
            <person name="Kim S."/>
            <person name="Choi T."/>
            <person name="Kim D."/>
            <person name="Ryu S."/>
            <person name="Kim W."/>
        </authorList>
    </citation>
    <scope>NUCLEOTIDE SEQUENCE [LARGE SCALE GENOMIC DNA]</scope>
    <source>
        <tissue evidence="1">Muscle</tissue>
    </source>
</reference>
<dbReference type="EMBL" id="VSRR010037122">
    <property type="protein sequence ID" value="MPC73599.1"/>
    <property type="molecule type" value="Genomic_DNA"/>
</dbReference>
<evidence type="ECO:0000313" key="2">
    <source>
        <dbReference type="Proteomes" id="UP000324222"/>
    </source>
</evidence>
<organism evidence="1 2">
    <name type="scientific">Portunus trituberculatus</name>
    <name type="common">Swimming crab</name>
    <name type="synonym">Neptunus trituberculatus</name>
    <dbReference type="NCBI Taxonomy" id="210409"/>
    <lineage>
        <taxon>Eukaryota</taxon>
        <taxon>Metazoa</taxon>
        <taxon>Ecdysozoa</taxon>
        <taxon>Arthropoda</taxon>
        <taxon>Crustacea</taxon>
        <taxon>Multicrustacea</taxon>
        <taxon>Malacostraca</taxon>
        <taxon>Eumalacostraca</taxon>
        <taxon>Eucarida</taxon>
        <taxon>Decapoda</taxon>
        <taxon>Pleocyemata</taxon>
        <taxon>Brachyura</taxon>
        <taxon>Eubrachyura</taxon>
        <taxon>Portunoidea</taxon>
        <taxon>Portunidae</taxon>
        <taxon>Portuninae</taxon>
        <taxon>Portunus</taxon>
    </lineage>
</organism>
<dbReference type="OrthoDB" id="10012075at2759"/>
<sequence length="107" mass="12308">MTSFTLLHKKKHINLFLYFYPISKLTHQLPYLPQVGWLRTDTQTILSLHKKVVTHNTRISVTHSEPRTWNLHIRAVSCKCLRVGGKDSANGVKDSVILVKISKEGMR</sequence>
<proteinExistence type="predicted"/>
<name>A0A5B7HV13_PORTR</name>